<dbReference type="AlphaFoldDB" id="A0A5A8F978"/>
<feature type="transmembrane region" description="Helical" evidence="6">
    <location>
        <begin position="7"/>
        <end position="23"/>
    </location>
</feature>
<feature type="transmembrane region" description="Helical" evidence="6">
    <location>
        <begin position="281"/>
        <end position="303"/>
    </location>
</feature>
<organism evidence="7 8">
    <name type="scientific">Deferribacter autotrophicus</name>
    <dbReference type="NCBI Taxonomy" id="500465"/>
    <lineage>
        <taxon>Bacteria</taxon>
        <taxon>Pseudomonadati</taxon>
        <taxon>Deferribacterota</taxon>
        <taxon>Deferribacteres</taxon>
        <taxon>Deferribacterales</taxon>
        <taxon>Deferribacteraceae</taxon>
        <taxon>Deferribacter</taxon>
    </lineage>
</organism>
<feature type="transmembrane region" description="Helical" evidence="6">
    <location>
        <begin position="159"/>
        <end position="176"/>
    </location>
</feature>
<dbReference type="InterPro" id="IPR043428">
    <property type="entry name" value="LivM-like"/>
</dbReference>
<dbReference type="InterPro" id="IPR001851">
    <property type="entry name" value="ABC_transp_permease"/>
</dbReference>
<keyword evidence="4 6" id="KW-1133">Transmembrane helix</keyword>
<dbReference type="PANTHER" id="PTHR30482:SF18">
    <property type="entry name" value="BRANCHED AMINO ACID TRANSPORT SYSTEM PERMEASE"/>
    <property type="match status" value="1"/>
</dbReference>
<feature type="transmembrane region" description="Helical" evidence="6">
    <location>
        <begin position="110"/>
        <end position="126"/>
    </location>
</feature>
<proteinExistence type="predicted"/>
<keyword evidence="8" id="KW-1185">Reference proteome</keyword>
<keyword evidence="5 6" id="KW-0472">Membrane</keyword>
<comment type="caution">
    <text evidence="7">The sequence shown here is derived from an EMBL/GenBank/DDBJ whole genome shotgun (WGS) entry which is preliminary data.</text>
</comment>
<sequence>MKELNRKFFIFNIILIIVLGLTVKNDYYLSLITYIMINAVLASGLNILLGYAGIISLCQAAFFGIGAYLSGILTVHYSFSPLLTVLIGIVATFFVAFIIGYPALKLHGHYLAMATLGFGMIIYIFANELDMFTGGPSGLVGIPYFSIFGFEFDNEMKNFILFATIYLISLVFLELFDKSFISYDFRFIRESEHASSAFGINFKKEKVLLFAVIAAYSSMIGSFYAFYSQFISPSSIGINYSIEILAMAIIGGLGTTYGGIVGAVIISLIPEVFASFEDYEIIIYGGILAFCIIFFPYGIVGFFKRLKIAKN</sequence>
<evidence type="ECO:0000256" key="5">
    <source>
        <dbReference type="ARBA" id="ARBA00023136"/>
    </source>
</evidence>
<dbReference type="CDD" id="cd06581">
    <property type="entry name" value="TM_PBP1_LivM_like"/>
    <property type="match status" value="1"/>
</dbReference>
<evidence type="ECO:0000256" key="3">
    <source>
        <dbReference type="ARBA" id="ARBA00022692"/>
    </source>
</evidence>
<dbReference type="GO" id="GO:0015658">
    <property type="term" value="F:branched-chain amino acid transmembrane transporter activity"/>
    <property type="evidence" value="ECO:0007669"/>
    <property type="project" value="InterPro"/>
</dbReference>
<feature type="transmembrane region" description="Helical" evidence="6">
    <location>
        <begin position="207"/>
        <end position="227"/>
    </location>
</feature>
<gene>
    <name evidence="7" type="ORF">FHQ18_01450</name>
</gene>
<feature type="transmembrane region" description="Helical" evidence="6">
    <location>
        <begin position="132"/>
        <end position="152"/>
    </location>
</feature>
<dbReference type="OrthoDB" id="9780757at2"/>
<evidence type="ECO:0000256" key="4">
    <source>
        <dbReference type="ARBA" id="ARBA00022989"/>
    </source>
</evidence>
<dbReference type="Proteomes" id="UP000322876">
    <property type="component" value="Unassembled WGS sequence"/>
</dbReference>
<feature type="transmembrane region" description="Helical" evidence="6">
    <location>
        <begin position="85"/>
        <end position="103"/>
    </location>
</feature>
<evidence type="ECO:0000256" key="6">
    <source>
        <dbReference type="SAM" id="Phobius"/>
    </source>
</evidence>
<keyword evidence="3 6" id="KW-0812">Transmembrane</keyword>
<comment type="subcellular location">
    <subcellularLocation>
        <location evidence="1">Cell membrane</location>
        <topology evidence="1">Multi-pass membrane protein</topology>
    </subcellularLocation>
</comment>
<evidence type="ECO:0000313" key="8">
    <source>
        <dbReference type="Proteomes" id="UP000322876"/>
    </source>
</evidence>
<name>A0A5A8F978_9BACT</name>
<keyword evidence="2" id="KW-1003">Cell membrane</keyword>
<evidence type="ECO:0000256" key="2">
    <source>
        <dbReference type="ARBA" id="ARBA00022475"/>
    </source>
</evidence>
<accession>A0A5A8F978</accession>
<reference evidence="7 8" key="1">
    <citation type="submission" date="2019-06" db="EMBL/GenBank/DDBJ databases">
        <title>Genomic insights into carbon and energy metabolism of Deferribacter autotrophicus revealed new metabolic traits in the phylum Deferribacteres.</title>
        <authorList>
            <person name="Slobodkin A.I."/>
            <person name="Slobodkina G.B."/>
            <person name="Allioux M."/>
            <person name="Alain K."/>
            <person name="Jebbar M."/>
            <person name="Shadrin V."/>
            <person name="Kublanov I.V."/>
            <person name="Toshchakov S.V."/>
            <person name="Bonch-Osmolovskaya E.A."/>
        </authorList>
    </citation>
    <scope>NUCLEOTIDE SEQUENCE [LARGE SCALE GENOMIC DNA]</scope>
    <source>
        <strain evidence="7 8">SL50</strain>
    </source>
</reference>
<dbReference type="RefSeq" id="WP_149265391.1">
    <property type="nucleotide sequence ID" value="NZ_VFJB01000001.1"/>
</dbReference>
<evidence type="ECO:0000313" key="7">
    <source>
        <dbReference type="EMBL" id="KAA0259572.1"/>
    </source>
</evidence>
<feature type="transmembrane region" description="Helical" evidence="6">
    <location>
        <begin position="248"/>
        <end position="269"/>
    </location>
</feature>
<protein>
    <submittedName>
        <fullName evidence="7">Branched-chain amino acid ABC transporter permease</fullName>
    </submittedName>
</protein>
<evidence type="ECO:0000256" key="1">
    <source>
        <dbReference type="ARBA" id="ARBA00004651"/>
    </source>
</evidence>
<dbReference type="Pfam" id="PF02653">
    <property type="entry name" value="BPD_transp_2"/>
    <property type="match status" value="1"/>
</dbReference>
<dbReference type="PANTHER" id="PTHR30482">
    <property type="entry name" value="HIGH-AFFINITY BRANCHED-CHAIN AMINO ACID TRANSPORT SYSTEM PERMEASE"/>
    <property type="match status" value="1"/>
</dbReference>
<dbReference type="GO" id="GO:0005886">
    <property type="term" value="C:plasma membrane"/>
    <property type="evidence" value="ECO:0007669"/>
    <property type="project" value="UniProtKB-SubCell"/>
</dbReference>
<dbReference type="EMBL" id="VFJB01000001">
    <property type="protein sequence ID" value="KAA0259572.1"/>
    <property type="molecule type" value="Genomic_DNA"/>
</dbReference>